<keyword evidence="3" id="KW-1185">Reference proteome</keyword>
<dbReference type="EMBL" id="OQ376858">
    <property type="protein sequence ID" value="WFG40917.1"/>
    <property type="molecule type" value="Genomic_DNA"/>
</dbReference>
<sequence>MSYLKKADVFAYLDGWAEHGSTTATAFMALKEKYPYSGKNPGRFEDRLARLAVQWADARREQEDEEEAPEPTIGGTIEAPEDTRQWADGKTFVFTSAQANTVLNERFWASLMMLVEDRGAELHISRFTYNKGTHGKKSVKPGSAKASDHDDLWFDPRIEPYVSDESVQIAADLIWCGELNIIPTRVDPITGFENYGRGASVILPHTKMAMRSVPTMKFDPPRYAYTTGTVTARNYIEKAAGQKASLHHVYGALLVEVDENGDWWARQINADNDGTIYDLTDMYKVLDNGTKIVDRQVRAEIVTHGDLHGNKVDKGVLDTMSDVIDILYPRNQVFHDTVDFQPRNHHNIKDPHFLHEMHVKGLSSVEDEFKRIAELMGQYLARPGTKHWIITSNHDQAIEGWLRNTVGFHDPANQDLWLHLNNRCAQQRKRGRKSRPFAYMMDRVLPNQYQWKVIDEDESLMIAGIENGLHGHLGPNGARGNPKNLRTVGKANTGHTHSAGITEGVYTAGVFGELDMGYNKGLSSWSHSFIITYPNGKRTICTIKNGKAWR</sequence>
<proteinExistence type="predicted"/>
<feature type="region of interest" description="Disordered" evidence="1">
    <location>
        <begin position="59"/>
        <end position="78"/>
    </location>
</feature>
<evidence type="ECO:0000313" key="2">
    <source>
        <dbReference type="EMBL" id="WFG40917.1"/>
    </source>
</evidence>
<accession>A0AAF0JI85</accession>
<gene>
    <name evidence="2" type="ORF">ParaMal1_00033</name>
</gene>
<name>A0AAF0JI85_9CAUD</name>
<protein>
    <submittedName>
        <fullName evidence="2">DNA transfer protein</fullName>
    </submittedName>
</protein>
<evidence type="ECO:0000256" key="1">
    <source>
        <dbReference type="SAM" id="MobiDB-lite"/>
    </source>
</evidence>
<reference evidence="2" key="1">
    <citation type="submission" date="2023-02" db="EMBL/GenBank/DDBJ databases">
        <authorList>
            <person name="Rihtman B."/>
        </authorList>
    </citation>
    <scope>NUCLEOTIDE SEQUENCE</scope>
</reference>
<evidence type="ECO:0000313" key="3">
    <source>
        <dbReference type="Proteomes" id="UP001216172"/>
    </source>
</evidence>
<organism evidence="2 3">
    <name type="scientific">Paracoccus phage ParMal1</name>
    <dbReference type="NCBI Taxonomy" id="3032416"/>
    <lineage>
        <taxon>Viruses</taxon>
        <taxon>Duplodnaviria</taxon>
        <taxon>Heunggongvirae</taxon>
        <taxon>Uroviricota</taxon>
        <taxon>Caudoviricetes</taxon>
        <taxon>Autographivirales</taxon>
        <taxon>Autographivirales incertae sedis</taxon>
        <taxon>Mallvirus</taxon>
        <taxon>Mallvirus ParMal1</taxon>
    </lineage>
</organism>
<dbReference type="Proteomes" id="UP001216172">
    <property type="component" value="Segment"/>
</dbReference>